<feature type="chain" id="PRO_5011751075" evidence="3">
    <location>
        <begin position="24"/>
        <end position="330"/>
    </location>
</feature>
<dbReference type="InterPro" id="IPR025997">
    <property type="entry name" value="SBP_2_dom"/>
</dbReference>
<organism evidence="5 6">
    <name type="scientific">Cohaesibacter marisflavi</name>
    <dbReference type="NCBI Taxonomy" id="655353"/>
    <lineage>
        <taxon>Bacteria</taxon>
        <taxon>Pseudomonadati</taxon>
        <taxon>Pseudomonadota</taxon>
        <taxon>Alphaproteobacteria</taxon>
        <taxon>Hyphomicrobiales</taxon>
        <taxon>Cohaesibacteraceae</taxon>
    </lineage>
</organism>
<dbReference type="NCBIfam" id="TIGR02637">
    <property type="entry name" value="RhaS"/>
    <property type="match status" value="1"/>
</dbReference>
<dbReference type="RefSeq" id="WP_090075433.1">
    <property type="nucleotide sequence ID" value="NZ_FOVR01000018.1"/>
</dbReference>
<evidence type="ECO:0000313" key="5">
    <source>
        <dbReference type="EMBL" id="SFP02626.1"/>
    </source>
</evidence>
<evidence type="ECO:0000256" key="2">
    <source>
        <dbReference type="ARBA" id="ARBA00007639"/>
    </source>
</evidence>
<feature type="domain" description="Periplasmic binding protein" evidence="4">
    <location>
        <begin position="28"/>
        <end position="287"/>
    </location>
</feature>
<dbReference type="SUPFAM" id="SSF53822">
    <property type="entry name" value="Periplasmic binding protein-like I"/>
    <property type="match status" value="1"/>
</dbReference>
<dbReference type="GO" id="GO:0030288">
    <property type="term" value="C:outer membrane-bounded periplasmic space"/>
    <property type="evidence" value="ECO:0007669"/>
    <property type="project" value="TreeGrafter"/>
</dbReference>
<dbReference type="PANTHER" id="PTHR30036">
    <property type="entry name" value="D-XYLOSE-BINDING PERIPLASMIC PROTEIN"/>
    <property type="match status" value="1"/>
</dbReference>
<accession>A0A1I5M0S5</accession>
<dbReference type="InterPro" id="IPR050555">
    <property type="entry name" value="Bact_Solute-Bind_Prot2"/>
</dbReference>
<dbReference type="InterPro" id="IPR028082">
    <property type="entry name" value="Peripla_BP_I"/>
</dbReference>
<gene>
    <name evidence="5" type="ORF">SAMN04488056_11879</name>
</gene>
<keyword evidence="3" id="KW-0732">Signal</keyword>
<sequence>MKLKHLLSMAAIAGLMATSAAMAADVRIAMVPKSLGNAFFEAARDGGNEAAKEIGGVELIFNAPAVVTAEGQIEVINALIAQRVDAIAISSNDPDALVPVAKKAMKRGIKVLSFDSAIAPEGRMLHMHPATAAGAAKAQLEMAVDAIGPEGEIAILSETPQSTNQNEWIEEMKKLLPSDEFSKLKLVDVAYGMGQSDKSYRETIALLRRYPDLKVIIAPSTVAISAAAKAVEDQDMVGKVYVTGLGLPSELAGYVHTGSIKSFAIWNPIDLGYSATYLAYDLIQKEEVQAGDELEAGRMGSFKLDDKLETSLPQPFVYDASNVDKYSKIF</sequence>
<dbReference type="PANTHER" id="PTHR30036:SF8">
    <property type="entry name" value="ABC-TYPE SUGAR TRANSPORT SYSTEM PERIPLASMIC COMPONENT-LIKE PROTEIN"/>
    <property type="match status" value="1"/>
</dbReference>
<dbReference type="GO" id="GO:0030246">
    <property type="term" value="F:carbohydrate binding"/>
    <property type="evidence" value="ECO:0007669"/>
    <property type="project" value="TreeGrafter"/>
</dbReference>
<evidence type="ECO:0000256" key="3">
    <source>
        <dbReference type="SAM" id="SignalP"/>
    </source>
</evidence>
<evidence type="ECO:0000259" key="4">
    <source>
        <dbReference type="Pfam" id="PF13407"/>
    </source>
</evidence>
<dbReference type="EMBL" id="FOVR01000018">
    <property type="protein sequence ID" value="SFP02626.1"/>
    <property type="molecule type" value="Genomic_DNA"/>
</dbReference>
<dbReference type="STRING" id="655353.SAMN04488056_11879"/>
<dbReference type="InterPro" id="IPR013459">
    <property type="entry name" value="RhaS"/>
</dbReference>
<comment type="similarity">
    <text evidence="2">Belongs to the bacterial solute-binding protein 2 family.</text>
</comment>
<reference evidence="5 6" key="1">
    <citation type="submission" date="2016-10" db="EMBL/GenBank/DDBJ databases">
        <authorList>
            <person name="de Groot N.N."/>
        </authorList>
    </citation>
    <scope>NUCLEOTIDE SEQUENCE [LARGE SCALE GENOMIC DNA]</scope>
    <source>
        <strain evidence="5 6">CGMCC 1.9157</strain>
    </source>
</reference>
<feature type="signal peptide" evidence="3">
    <location>
        <begin position="1"/>
        <end position="23"/>
    </location>
</feature>
<evidence type="ECO:0000256" key="1">
    <source>
        <dbReference type="ARBA" id="ARBA00004418"/>
    </source>
</evidence>
<dbReference type="CDD" id="cd20000">
    <property type="entry name" value="PBP1_ABC_rhamnose"/>
    <property type="match status" value="1"/>
</dbReference>
<dbReference type="Proteomes" id="UP000199236">
    <property type="component" value="Unassembled WGS sequence"/>
</dbReference>
<dbReference type="OrthoDB" id="9781890at2"/>
<dbReference type="Pfam" id="PF13407">
    <property type="entry name" value="Peripla_BP_4"/>
    <property type="match status" value="1"/>
</dbReference>
<comment type="subcellular location">
    <subcellularLocation>
        <location evidence="1">Periplasm</location>
    </subcellularLocation>
</comment>
<name>A0A1I5M0S5_9HYPH</name>
<evidence type="ECO:0000313" key="6">
    <source>
        <dbReference type="Proteomes" id="UP000199236"/>
    </source>
</evidence>
<dbReference type="GO" id="GO:0015762">
    <property type="term" value="P:rhamnose transmembrane transport"/>
    <property type="evidence" value="ECO:0007669"/>
    <property type="project" value="InterPro"/>
</dbReference>
<keyword evidence="6" id="KW-1185">Reference proteome</keyword>
<dbReference type="AlphaFoldDB" id="A0A1I5M0S5"/>
<proteinExistence type="inferred from homology"/>
<dbReference type="Gene3D" id="3.40.50.2300">
    <property type="match status" value="2"/>
</dbReference>
<protein>
    <submittedName>
        <fullName evidence="5">Rhamnose-binding protein</fullName>
    </submittedName>
</protein>